<dbReference type="AlphaFoldDB" id="A0A1L5NR61"/>
<name>A0A1L5NR61_9HYPH</name>
<dbReference type="EMBL" id="CP017104">
    <property type="protein sequence ID" value="APO70393.1"/>
    <property type="molecule type" value="Genomic_DNA"/>
</dbReference>
<dbReference type="SUPFAM" id="SSF53822">
    <property type="entry name" value="Periplasmic binding protein-like I"/>
    <property type="match status" value="1"/>
</dbReference>
<reference evidence="1 2" key="1">
    <citation type="submission" date="2016-09" db="EMBL/GenBank/DDBJ databases">
        <title>The complete genome sequences of Rhizobium gallicum, symbiovars gallicum and phaseoli, symbionts associated to common bean (Phaseolus vulgaris).</title>
        <authorList>
            <person name="Bustos P."/>
            <person name="Santamaria R.I."/>
            <person name="Perez-Carrascal O.M."/>
            <person name="Juarez S."/>
            <person name="Lozano L."/>
            <person name="Martinez-Flores I."/>
            <person name="Martinez-Romero E."/>
            <person name="Cevallos M."/>
            <person name="Romero D."/>
            <person name="Davila G."/>
            <person name="Gonzalez V."/>
        </authorList>
    </citation>
    <scope>NUCLEOTIDE SEQUENCE [LARGE SCALE GENOMIC DNA]</scope>
    <source>
        <strain evidence="1 2">IE4872</strain>
        <plasmid evidence="2">prgalie4872c</plasmid>
    </source>
</reference>
<dbReference type="InterPro" id="IPR053714">
    <property type="entry name" value="Iso_Racemase_Enz_sf"/>
</dbReference>
<sequence>MVMKRKNGMKGIGLITLSTDPVAEDAFKTDMASAPVRVFTTRVSYDRANHAAGGFIPIPDWPVVLETLPPGDLVDLIVFSCTSATIALGNEVLLQRLSSARPGLSYTSPGIACVTLMQRFDIKRIAMLTPYGPTLHQAFTPYFASHGIEVVASHSVAEPMHLASDDDIARVPLDRIETELMTLLAATGPVDALFVSCAAFSIRRSDLARLTVALGCPVLASVNSLAWHALDLLGEVSLRDEISAELSLTG</sequence>
<dbReference type="InterPro" id="IPR026286">
    <property type="entry name" value="MaiA/AMDase"/>
</dbReference>
<dbReference type="InterPro" id="IPR028082">
    <property type="entry name" value="Peripla_BP_I"/>
</dbReference>
<evidence type="ECO:0000313" key="1">
    <source>
        <dbReference type="EMBL" id="APO70393.1"/>
    </source>
</evidence>
<protein>
    <submittedName>
        <fullName evidence="1">Asp/Glu/hydantoin racemase protein</fullName>
    </submittedName>
</protein>
<dbReference type="PANTHER" id="PTHR40267">
    <property type="entry name" value="BLR3294 PROTEIN"/>
    <property type="match status" value="1"/>
</dbReference>
<proteinExistence type="predicted"/>
<dbReference type="Gene3D" id="3.40.50.12500">
    <property type="match status" value="1"/>
</dbReference>
<evidence type="ECO:0000313" key="2">
    <source>
        <dbReference type="Proteomes" id="UP000184749"/>
    </source>
</evidence>
<dbReference type="Pfam" id="PF17645">
    <property type="entry name" value="Amdase"/>
    <property type="match status" value="1"/>
</dbReference>
<accession>A0A1L5NR61</accession>
<keyword evidence="1" id="KW-0614">Plasmid</keyword>
<organism evidence="1 2">
    <name type="scientific">Rhizobium gallicum</name>
    <dbReference type="NCBI Taxonomy" id="56730"/>
    <lineage>
        <taxon>Bacteria</taxon>
        <taxon>Pseudomonadati</taxon>
        <taxon>Pseudomonadota</taxon>
        <taxon>Alphaproteobacteria</taxon>
        <taxon>Hyphomicrobiales</taxon>
        <taxon>Rhizobiaceae</taxon>
        <taxon>Rhizobium/Agrobacterium group</taxon>
        <taxon>Rhizobium</taxon>
    </lineage>
</organism>
<gene>
    <name evidence="1" type="ORF">IE4872_PC00376</name>
</gene>
<geneLocation type="plasmid" evidence="2">
    <name>prgalie4872c</name>
</geneLocation>
<dbReference type="PANTHER" id="PTHR40267:SF1">
    <property type="entry name" value="BLR3294 PROTEIN"/>
    <property type="match status" value="1"/>
</dbReference>
<dbReference type="Proteomes" id="UP000184749">
    <property type="component" value="Plasmid pRgalIE4872c"/>
</dbReference>